<dbReference type="SUPFAM" id="SSF57667">
    <property type="entry name" value="beta-beta-alpha zinc fingers"/>
    <property type="match status" value="2"/>
</dbReference>
<reference evidence="13" key="1">
    <citation type="journal article" date="2008" name="Genome Biol.">
        <title>The genome sequence of the model ascomycete fungus Podospora anserina.</title>
        <authorList>
            <person name="Espagne E."/>
            <person name="Lespinet O."/>
            <person name="Malagnac F."/>
            <person name="Da Silva C."/>
            <person name="Jaillon O."/>
            <person name="Porcel B.M."/>
            <person name="Couloux A."/>
            <person name="Aury J.-M."/>
            <person name="Segurens B."/>
            <person name="Poulain J."/>
            <person name="Anthouard V."/>
            <person name="Grossetete S."/>
            <person name="Khalili H."/>
            <person name="Coppin E."/>
            <person name="Dequard-Chablat M."/>
            <person name="Picard M."/>
            <person name="Contamine V."/>
            <person name="Arnaise S."/>
            <person name="Bourdais A."/>
            <person name="Berteaux-Lecellier V."/>
            <person name="Gautheret D."/>
            <person name="de Vries R.P."/>
            <person name="Battaglia E."/>
            <person name="Coutinho P.M."/>
            <person name="Danchin E.G.J."/>
            <person name="Henrissat B."/>
            <person name="El Khoury R."/>
            <person name="Sainsard-Chanet A."/>
            <person name="Boivin A."/>
            <person name="Pinan-Lucarre B."/>
            <person name="Sellem C.H."/>
            <person name="Debuchy R."/>
            <person name="Wincker P."/>
            <person name="Weissenbach J."/>
            <person name="Silar P."/>
        </authorList>
    </citation>
    <scope>NUCLEOTIDE SEQUENCE [LARGE SCALE GENOMIC DNA]</scope>
    <source>
        <strain evidence="13">S mat+</strain>
    </source>
</reference>
<accession>B2ALZ7</accession>
<dbReference type="RefSeq" id="XP_001905038.1">
    <property type="nucleotide sequence ID" value="XM_001905003.1"/>
</dbReference>
<dbReference type="VEuPathDB" id="FungiDB:PODANS_1_13360"/>
<dbReference type="KEGG" id="pan:PODANSg2060"/>
<evidence type="ECO:0000256" key="6">
    <source>
        <dbReference type="ARBA" id="ARBA00023015"/>
    </source>
</evidence>
<feature type="compositionally biased region" description="Low complexity" evidence="11">
    <location>
        <begin position="432"/>
        <end position="447"/>
    </location>
</feature>
<dbReference type="GO" id="GO:0005634">
    <property type="term" value="C:nucleus"/>
    <property type="evidence" value="ECO:0007669"/>
    <property type="project" value="UniProtKB-SubCell"/>
</dbReference>
<feature type="domain" description="C2H2-type" evidence="12">
    <location>
        <begin position="635"/>
        <end position="657"/>
    </location>
</feature>
<dbReference type="PROSITE" id="PS50157">
    <property type="entry name" value="ZINC_FINGER_C2H2_2"/>
    <property type="match status" value="4"/>
</dbReference>
<evidence type="ECO:0000256" key="5">
    <source>
        <dbReference type="ARBA" id="ARBA00022833"/>
    </source>
</evidence>
<dbReference type="Gene3D" id="3.30.160.60">
    <property type="entry name" value="Classic Zinc Finger"/>
    <property type="match status" value="5"/>
</dbReference>
<dbReference type="AlphaFoldDB" id="B2ALZ7"/>
<feature type="domain" description="C2H2-type" evidence="12">
    <location>
        <begin position="579"/>
        <end position="606"/>
    </location>
</feature>
<feature type="region of interest" description="Disordered" evidence="11">
    <location>
        <begin position="681"/>
        <end position="718"/>
    </location>
</feature>
<evidence type="ECO:0000256" key="3">
    <source>
        <dbReference type="ARBA" id="ARBA00022737"/>
    </source>
</evidence>
<protein>
    <submittedName>
        <fullName evidence="13">Podospora anserina S mat+ genomic DNA chromosome 1, supercontig 3</fullName>
    </submittedName>
</protein>
<keyword evidence="9" id="KW-0539">Nucleus</keyword>
<dbReference type="GO" id="GO:0000978">
    <property type="term" value="F:RNA polymerase II cis-regulatory region sequence-specific DNA binding"/>
    <property type="evidence" value="ECO:0007669"/>
    <property type="project" value="TreeGrafter"/>
</dbReference>
<dbReference type="PANTHER" id="PTHR23235">
    <property type="entry name" value="KRUEPPEL-LIKE TRANSCRIPTION FACTOR"/>
    <property type="match status" value="1"/>
</dbReference>
<dbReference type="GO" id="GO:0000981">
    <property type="term" value="F:DNA-binding transcription factor activity, RNA polymerase II-specific"/>
    <property type="evidence" value="ECO:0007669"/>
    <property type="project" value="TreeGrafter"/>
</dbReference>
<dbReference type="GeneID" id="6189186"/>
<keyword evidence="5" id="KW-0862">Zinc</keyword>
<dbReference type="InterPro" id="IPR036236">
    <property type="entry name" value="Znf_C2H2_sf"/>
</dbReference>
<keyword evidence="4 10" id="KW-0863">Zinc-finger</keyword>
<gene>
    <name evidence="13" type="ORF">PODANS_1_13360</name>
</gene>
<reference evidence="13" key="2">
    <citation type="submission" date="2008-07" db="EMBL/GenBank/DDBJ databases">
        <authorList>
            <person name="Genoscope - CEA"/>
        </authorList>
    </citation>
    <scope>NUCLEOTIDE SEQUENCE</scope>
    <source>
        <strain evidence="13">S mat+</strain>
    </source>
</reference>
<keyword evidence="8" id="KW-0804">Transcription</keyword>
<feature type="domain" description="C2H2-type" evidence="12">
    <location>
        <begin position="607"/>
        <end position="634"/>
    </location>
</feature>
<dbReference type="FunFam" id="3.30.160.60:FF:000446">
    <property type="entry name" value="Zinc finger protein"/>
    <property type="match status" value="1"/>
</dbReference>
<evidence type="ECO:0000256" key="1">
    <source>
        <dbReference type="ARBA" id="ARBA00004123"/>
    </source>
</evidence>
<dbReference type="HOGENOM" id="CLU_424638_0_0_1"/>
<dbReference type="InterPro" id="IPR013087">
    <property type="entry name" value="Znf_C2H2_type"/>
</dbReference>
<dbReference type="PROSITE" id="PS00028">
    <property type="entry name" value="ZINC_FINGER_C2H2_1"/>
    <property type="match status" value="4"/>
</dbReference>
<keyword evidence="6" id="KW-0805">Transcription regulation</keyword>
<feature type="region of interest" description="Disordered" evidence="11">
    <location>
        <begin position="417"/>
        <end position="448"/>
    </location>
</feature>
<feature type="non-terminal residue" evidence="13">
    <location>
        <position position="1"/>
    </location>
</feature>
<dbReference type="GO" id="GO:0008270">
    <property type="term" value="F:zinc ion binding"/>
    <property type="evidence" value="ECO:0007669"/>
    <property type="project" value="UniProtKB-KW"/>
</dbReference>
<dbReference type="OrthoDB" id="3437960at2759"/>
<dbReference type="FunFam" id="3.30.160.60:FF:001009">
    <property type="entry name" value="Zinc finger protein 26"/>
    <property type="match status" value="1"/>
</dbReference>
<dbReference type="PANTHER" id="PTHR23235:SF142">
    <property type="entry name" value="ZINC FINGER PROTEIN 384"/>
    <property type="match status" value="1"/>
</dbReference>
<dbReference type="Pfam" id="PF13912">
    <property type="entry name" value="zf-C2H2_6"/>
    <property type="match status" value="1"/>
</dbReference>
<sequence>SSLRCPQPTVRCPLPTRRLLGRCPEPTRFFALALTRPPPVPRPPSPILGRSEARRIMDGSFGQPQRFPGYGDGFHRHSQSSGDQQLSNLDFSAMAQSQLSHQTMAHMGTDPSRMNTGSVAYESHDDLCVDACMGVGLYNGFQQFNHRGAPASLAPQTRWQNNQYQMDLSTMPLQQHQFHTDLDLSNPYQQCFDHHMSSTMASHCEEEDCQSMSASGCCDSECTMTGKCTGEECETEEDACTDQNCPSRPVVHVPEEVRDGAAALISINHAPAINNLGCGLAQPSQNNFLLSPPWNAVGSVANHLLIAHDDSNLQPCTTPCPLGDPSIYTQCHMPVFNNTDAFNQFNLQQMNQLNQINQRNQLNQMLQECGAQYHDPEAYAAHFFSHHKVQFANMPPPPSTRPGQMRGFQNHNIISSRETMSPPEPALDTSDTTASLGTPSPLTPTSTNVEMTDVKHSRSLSIVTSTDDDDNVKMETEEHRCLWREEGASEICGFVFDDAEALFRHASNCHIKHAQKRPGDQGFRCGWDDCPRSAPGASGFPQRSKIERHMQTHIGRKIPPPSPLPIPVELLTNPIDKPHICPVCQKGFSAKQALTQHLFIHSNEKPLSCSLCSKTFRYPSALTMHQRVHSGAKPLTCPVCGKGFSESSNLSKHKRTHEVKGRFNCLVEGCDRNFHRQDQLRRHMKTHNLGRGDSGGEEGGDMRSSEAPEMEGSQGEET</sequence>
<keyword evidence="7" id="KW-0238">DNA-binding</keyword>
<evidence type="ECO:0000256" key="11">
    <source>
        <dbReference type="SAM" id="MobiDB-lite"/>
    </source>
</evidence>
<evidence type="ECO:0000256" key="10">
    <source>
        <dbReference type="PROSITE-ProRule" id="PRU00042"/>
    </source>
</evidence>
<evidence type="ECO:0000313" key="13">
    <source>
        <dbReference type="EMBL" id="CAP64945.1"/>
    </source>
</evidence>
<evidence type="ECO:0000256" key="7">
    <source>
        <dbReference type="ARBA" id="ARBA00023125"/>
    </source>
</evidence>
<dbReference type="Pfam" id="PF00096">
    <property type="entry name" value="zf-C2H2"/>
    <property type="match status" value="3"/>
</dbReference>
<dbReference type="FunFam" id="3.30.160.60:FF:000495">
    <property type="entry name" value="zinc finger protein 668"/>
    <property type="match status" value="1"/>
</dbReference>
<proteinExistence type="predicted"/>
<name>B2ALZ7_PODAN</name>
<dbReference type="EMBL" id="CU633867">
    <property type="protein sequence ID" value="CAP64945.1"/>
    <property type="molecule type" value="Genomic_DNA"/>
</dbReference>
<feature type="domain" description="C2H2-type" evidence="12">
    <location>
        <begin position="663"/>
        <end position="692"/>
    </location>
</feature>
<evidence type="ECO:0000259" key="12">
    <source>
        <dbReference type="PROSITE" id="PS50157"/>
    </source>
</evidence>
<evidence type="ECO:0000256" key="8">
    <source>
        <dbReference type="ARBA" id="ARBA00023163"/>
    </source>
</evidence>
<keyword evidence="2" id="KW-0479">Metal-binding</keyword>
<keyword evidence="3" id="KW-0677">Repeat</keyword>
<evidence type="ECO:0000256" key="2">
    <source>
        <dbReference type="ARBA" id="ARBA00022723"/>
    </source>
</evidence>
<evidence type="ECO:0000256" key="9">
    <source>
        <dbReference type="ARBA" id="ARBA00023242"/>
    </source>
</evidence>
<organism evidence="13">
    <name type="scientific">Podospora anserina (strain S / ATCC MYA-4624 / DSM 980 / FGSC 10383)</name>
    <name type="common">Pleurage anserina</name>
    <dbReference type="NCBI Taxonomy" id="515849"/>
    <lineage>
        <taxon>Eukaryota</taxon>
        <taxon>Fungi</taxon>
        <taxon>Dikarya</taxon>
        <taxon>Ascomycota</taxon>
        <taxon>Pezizomycotina</taxon>
        <taxon>Sordariomycetes</taxon>
        <taxon>Sordariomycetidae</taxon>
        <taxon>Sordariales</taxon>
        <taxon>Podosporaceae</taxon>
        <taxon>Podospora</taxon>
        <taxon>Podospora anserina</taxon>
    </lineage>
</organism>
<comment type="subcellular location">
    <subcellularLocation>
        <location evidence="1">Nucleus</location>
    </subcellularLocation>
</comment>
<dbReference type="SMART" id="SM00355">
    <property type="entry name" value="ZnF_C2H2"/>
    <property type="match status" value="6"/>
</dbReference>
<evidence type="ECO:0000256" key="4">
    <source>
        <dbReference type="ARBA" id="ARBA00022771"/>
    </source>
</evidence>